<dbReference type="AlphaFoldDB" id="A0AAD5X1Z9"/>
<dbReference type="EMBL" id="JADGJD010000917">
    <property type="protein sequence ID" value="KAJ3047679.1"/>
    <property type="molecule type" value="Genomic_DNA"/>
</dbReference>
<dbReference type="Gene3D" id="3.30.40.10">
    <property type="entry name" value="Zinc/RING finger domain, C3HC4 (zinc finger)"/>
    <property type="match status" value="1"/>
</dbReference>
<evidence type="ECO:0000256" key="5">
    <source>
        <dbReference type="ARBA" id="ARBA00023136"/>
    </source>
</evidence>
<dbReference type="PANTHER" id="PTHR13407">
    <property type="entry name" value="RNF121 PROTEIN"/>
    <property type="match status" value="1"/>
</dbReference>
<dbReference type="GO" id="GO:0008270">
    <property type="term" value="F:zinc ion binding"/>
    <property type="evidence" value="ECO:0007669"/>
    <property type="project" value="UniProtKB-KW"/>
</dbReference>
<dbReference type="Proteomes" id="UP001212841">
    <property type="component" value="Unassembled WGS sequence"/>
</dbReference>
<dbReference type="Pfam" id="PF13639">
    <property type="entry name" value="zf-RING_2"/>
    <property type="match status" value="1"/>
</dbReference>
<keyword evidence="10" id="KW-1185">Reference proteome</keyword>
<keyword evidence="5 7" id="KW-0472">Membrane</keyword>
<dbReference type="GO" id="GO:0061630">
    <property type="term" value="F:ubiquitin protein ligase activity"/>
    <property type="evidence" value="ECO:0007669"/>
    <property type="project" value="TreeGrafter"/>
</dbReference>
<keyword evidence="6" id="KW-0862">Zinc</keyword>
<reference evidence="9" key="1">
    <citation type="submission" date="2020-05" db="EMBL/GenBank/DDBJ databases">
        <title>Phylogenomic resolution of chytrid fungi.</title>
        <authorList>
            <person name="Stajich J.E."/>
            <person name="Amses K."/>
            <person name="Simmons R."/>
            <person name="Seto K."/>
            <person name="Myers J."/>
            <person name="Bonds A."/>
            <person name="Quandt C.A."/>
            <person name="Barry K."/>
            <person name="Liu P."/>
            <person name="Grigoriev I."/>
            <person name="Longcore J.E."/>
            <person name="James T.Y."/>
        </authorList>
    </citation>
    <scope>NUCLEOTIDE SEQUENCE</scope>
    <source>
        <strain evidence="9">JEL0318</strain>
    </source>
</reference>
<evidence type="ECO:0000256" key="2">
    <source>
        <dbReference type="ARBA" id="ARBA00022692"/>
    </source>
</evidence>
<evidence type="ECO:0000256" key="4">
    <source>
        <dbReference type="ARBA" id="ARBA00022989"/>
    </source>
</evidence>
<comment type="subcellular location">
    <subcellularLocation>
        <location evidence="1">Membrane</location>
        <topology evidence="1">Multi-pass membrane protein</topology>
    </subcellularLocation>
</comment>
<evidence type="ECO:0000256" key="7">
    <source>
        <dbReference type="SAM" id="Phobius"/>
    </source>
</evidence>
<dbReference type="InterPro" id="IPR013083">
    <property type="entry name" value="Znf_RING/FYVE/PHD"/>
</dbReference>
<dbReference type="InterPro" id="IPR001841">
    <property type="entry name" value="Znf_RING"/>
</dbReference>
<proteinExistence type="predicted"/>
<evidence type="ECO:0000256" key="6">
    <source>
        <dbReference type="PROSITE-ProRule" id="PRU00175"/>
    </source>
</evidence>
<name>A0AAD5X1Z9_9FUNG</name>
<dbReference type="SUPFAM" id="SSF57850">
    <property type="entry name" value="RING/U-box"/>
    <property type="match status" value="1"/>
</dbReference>
<dbReference type="GO" id="GO:0036503">
    <property type="term" value="P:ERAD pathway"/>
    <property type="evidence" value="ECO:0007669"/>
    <property type="project" value="TreeGrafter"/>
</dbReference>
<feature type="transmembrane region" description="Helical" evidence="7">
    <location>
        <begin position="88"/>
        <end position="113"/>
    </location>
</feature>
<feature type="domain" description="RING-type" evidence="8">
    <location>
        <begin position="176"/>
        <end position="239"/>
    </location>
</feature>
<dbReference type="GO" id="GO:0000139">
    <property type="term" value="C:Golgi membrane"/>
    <property type="evidence" value="ECO:0007669"/>
    <property type="project" value="TreeGrafter"/>
</dbReference>
<gene>
    <name evidence="9" type="ORF">HK097_011302</name>
</gene>
<evidence type="ECO:0000256" key="1">
    <source>
        <dbReference type="ARBA" id="ARBA00004141"/>
    </source>
</evidence>
<organism evidence="9 10">
    <name type="scientific">Rhizophlyctis rosea</name>
    <dbReference type="NCBI Taxonomy" id="64517"/>
    <lineage>
        <taxon>Eukaryota</taxon>
        <taxon>Fungi</taxon>
        <taxon>Fungi incertae sedis</taxon>
        <taxon>Chytridiomycota</taxon>
        <taxon>Chytridiomycota incertae sedis</taxon>
        <taxon>Chytridiomycetes</taxon>
        <taxon>Rhizophlyctidales</taxon>
        <taxon>Rhizophlyctidaceae</taxon>
        <taxon>Rhizophlyctis</taxon>
    </lineage>
</organism>
<dbReference type="SMART" id="SM00184">
    <property type="entry name" value="RING"/>
    <property type="match status" value="1"/>
</dbReference>
<accession>A0AAD5X1Z9</accession>
<keyword evidence="4 7" id="KW-1133">Transmembrane helix</keyword>
<sequence length="271" mass="30523">MALILISSLLFSQIAISLWKKYHPRSYNLTTLLGLWLVPPVLGYRAGNYRYVTVWVLFSIANSFVVKKAMENPMKSGTPGVVYRWYTWVYNISYAVGIVGYVIMIVTFFHVPILAGMARETEENIFTGAITLLFYGLYFGTLGRDFVDRLSDRMATTMGYYSRTGFPAKHLRSNQCAICGEVTDTSGGAESRQIGIGTGTTPKGTVVKVHRLTCGHAFHEQCIRGWTIIGKKDVCPCCKEKVDLKAFKTNPWDTTQQMYLNLLDALRYMVV</sequence>
<keyword evidence="3" id="KW-0479">Metal-binding</keyword>
<feature type="transmembrane region" description="Helical" evidence="7">
    <location>
        <begin position="125"/>
        <end position="143"/>
    </location>
</feature>
<keyword evidence="6" id="KW-0863">Zinc-finger</keyword>
<dbReference type="GO" id="GO:0005789">
    <property type="term" value="C:endoplasmic reticulum membrane"/>
    <property type="evidence" value="ECO:0007669"/>
    <property type="project" value="TreeGrafter"/>
</dbReference>
<evidence type="ECO:0000256" key="3">
    <source>
        <dbReference type="ARBA" id="ARBA00022723"/>
    </source>
</evidence>
<keyword evidence="2 7" id="KW-0812">Transmembrane</keyword>
<dbReference type="PROSITE" id="PS50089">
    <property type="entry name" value="ZF_RING_2"/>
    <property type="match status" value="1"/>
</dbReference>
<feature type="transmembrane region" description="Helical" evidence="7">
    <location>
        <begin position="49"/>
        <end position="67"/>
    </location>
</feature>
<comment type="caution">
    <text evidence="9">The sequence shown here is derived from an EMBL/GenBank/DDBJ whole genome shotgun (WGS) entry which is preliminary data.</text>
</comment>
<evidence type="ECO:0000313" key="10">
    <source>
        <dbReference type="Proteomes" id="UP001212841"/>
    </source>
</evidence>
<evidence type="ECO:0000259" key="8">
    <source>
        <dbReference type="PROSITE" id="PS50089"/>
    </source>
</evidence>
<protein>
    <recommendedName>
        <fullName evidence="8">RING-type domain-containing protein</fullName>
    </recommendedName>
</protein>
<dbReference type="PANTHER" id="PTHR13407:SF0">
    <property type="entry name" value="FI05221P"/>
    <property type="match status" value="1"/>
</dbReference>
<dbReference type="InterPro" id="IPR040176">
    <property type="entry name" value="RNF121/RNF175"/>
</dbReference>
<evidence type="ECO:0000313" key="9">
    <source>
        <dbReference type="EMBL" id="KAJ3047679.1"/>
    </source>
</evidence>